<name>A0A840YI03_9SPHN</name>
<evidence type="ECO:0000313" key="3">
    <source>
        <dbReference type="EMBL" id="MBB5710458.1"/>
    </source>
</evidence>
<dbReference type="EMBL" id="JACIJF010000004">
    <property type="protein sequence ID" value="MBB5710458.1"/>
    <property type="molecule type" value="Genomic_DNA"/>
</dbReference>
<evidence type="ECO:0000256" key="1">
    <source>
        <dbReference type="ARBA" id="ARBA00006611"/>
    </source>
</evidence>
<proteinExistence type="inferred from homology"/>
<evidence type="ECO:0000313" key="4">
    <source>
        <dbReference type="Proteomes" id="UP000527143"/>
    </source>
</evidence>
<feature type="domain" description="Bacterial type II secretion system protein E" evidence="2">
    <location>
        <begin position="94"/>
        <end position="221"/>
    </location>
</feature>
<evidence type="ECO:0000259" key="2">
    <source>
        <dbReference type="Pfam" id="PF00437"/>
    </source>
</evidence>
<protein>
    <submittedName>
        <fullName evidence="3">General secretion pathway protein E</fullName>
    </submittedName>
</protein>
<dbReference type="Pfam" id="PF00437">
    <property type="entry name" value="T2SSE"/>
    <property type="match status" value="1"/>
</dbReference>
<sequence>MASVTDPATIKPAAVQAAPCDLPGMTTLLRRSLDRTCAKRFGLMVVTGPGTERTLSALAERGADTWGRVDSRASLDQALDAAEQALIAAQADGEDAISTLLTLRRLASDRFALAAMLRLVLAQRTAPRLCAACRHPEQAYGSSSALLGLDPGAILWSAPGCETCAGTGQRDELAIFEGVEVDPAMRRLLYDGADAPLLARHAFLTLPNLAAAARGLARDGLIAPEHAVRISRG</sequence>
<dbReference type="Proteomes" id="UP000527143">
    <property type="component" value="Unassembled WGS sequence"/>
</dbReference>
<reference evidence="3 4" key="1">
    <citation type="submission" date="2020-08" db="EMBL/GenBank/DDBJ databases">
        <title>Genomic Encyclopedia of Type Strains, Phase IV (KMG-IV): sequencing the most valuable type-strain genomes for metagenomic binning, comparative biology and taxonomic classification.</title>
        <authorList>
            <person name="Goeker M."/>
        </authorList>
    </citation>
    <scope>NUCLEOTIDE SEQUENCE [LARGE SCALE GENOMIC DNA]</scope>
    <source>
        <strain evidence="3 4">DSM 26736</strain>
    </source>
</reference>
<dbReference type="SUPFAM" id="SSF52540">
    <property type="entry name" value="P-loop containing nucleoside triphosphate hydrolases"/>
    <property type="match status" value="1"/>
</dbReference>
<accession>A0A840YI03</accession>
<dbReference type="InterPro" id="IPR001482">
    <property type="entry name" value="T2SS/T4SS_dom"/>
</dbReference>
<dbReference type="InterPro" id="IPR027417">
    <property type="entry name" value="P-loop_NTPase"/>
</dbReference>
<organism evidence="3 4">
    <name type="scientific">Sphingomonas xinjiangensis</name>
    <dbReference type="NCBI Taxonomy" id="643568"/>
    <lineage>
        <taxon>Bacteria</taxon>
        <taxon>Pseudomonadati</taxon>
        <taxon>Pseudomonadota</taxon>
        <taxon>Alphaproteobacteria</taxon>
        <taxon>Sphingomonadales</taxon>
        <taxon>Sphingomonadaceae</taxon>
        <taxon>Sphingomonas</taxon>
    </lineage>
</organism>
<dbReference type="Gene3D" id="3.40.50.300">
    <property type="entry name" value="P-loop containing nucleotide triphosphate hydrolases"/>
    <property type="match status" value="1"/>
</dbReference>
<dbReference type="AlphaFoldDB" id="A0A840YI03"/>
<gene>
    <name evidence="3" type="ORF">FHT02_001689</name>
</gene>
<comment type="similarity">
    <text evidence="1">Belongs to the GSP E family.</text>
</comment>
<dbReference type="RefSeq" id="WP_184086439.1">
    <property type="nucleotide sequence ID" value="NZ_JACIJF010000004.1"/>
</dbReference>
<comment type="caution">
    <text evidence="3">The sequence shown here is derived from an EMBL/GenBank/DDBJ whole genome shotgun (WGS) entry which is preliminary data.</text>
</comment>
<keyword evidence="4" id="KW-1185">Reference proteome</keyword>